<feature type="signal peptide" evidence="1">
    <location>
        <begin position="1"/>
        <end position="25"/>
    </location>
</feature>
<dbReference type="OrthoDB" id="9913996at2"/>
<keyword evidence="3" id="KW-1185">Reference proteome</keyword>
<sequence length="272" mass="29857">MARASELTKTFGAVLLAVCSTAALAEEAATFRCVNNGFKQDYRISSEDWLVREAGQADWKPIGCGKERPDAGAVLRIDCSVRDGSFVVERVSTYPGGSRMVLRRTVDPSTLAYSVQSNADAPETGACAKLENDEARPEDGWSLSRKLSLGLPFLLVTDARSLQLRPGEWTWPNGRWVIIEGKYHTDSGTWDVGGVGFNPGRTNSAHSCPPDALRAKTLPPCGGIHQAGYSMDRWYRPEEHDLVVYGRVYRYDEGGAVYSEGKRIGRLIVPDL</sequence>
<organism evidence="2 3">
    <name type="scientific">Sphingomonas parva</name>
    <dbReference type="NCBI Taxonomy" id="2555898"/>
    <lineage>
        <taxon>Bacteria</taxon>
        <taxon>Pseudomonadati</taxon>
        <taxon>Pseudomonadota</taxon>
        <taxon>Alphaproteobacteria</taxon>
        <taxon>Sphingomonadales</taxon>
        <taxon>Sphingomonadaceae</taxon>
        <taxon>Sphingomonas</taxon>
    </lineage>
</organism>
<name>A0A4Y8ZTG9_9SPHN</name>
<feature type="chain" id="PRO_5021471778" description="Secreted protein" evidence="1">
    <location>
        <begin position="26"/>
        <end position="272"/>
    </location>
</feature>
<dbReference type="Proteomes" id="UP000298213">
    <property type="component" value="Unassembled WGS sequence"/>
</dbReference>
<proteinExistence type="predicted"/>
<dbReference type="RefSeq" id="WP_135084580.1">
    <property type="nucleotide sequence ID" value="NZ_SPDV01000008.1"/>
</dbReference>
<gene>
    <name evidence="2" type="ORF">E2493_05595</name>
</gene>
<dbReference type="EMBL" id="SPDV01000008">
    <property type="protein sequence ID" value="TFI59313.1"/>
    <property type="molecule type" value="Genomic_DNA"/>
</dbReference>
<reference evidence="2 3" key="1">
    <citation type="submission" date="2019-03" db="EMBL/GenBank/DDBJ databases">
        <title>Genome sequence of Sphingomonas sp. 17J27-24.</title>
        <authorList>
            <person name="Kim M."/>
            <person name="Maeng S."/>
            <person name="Sathiyaraj S."/>
        </authorList>
    </citation>
    <scope>NUCLEOTIDE SEQUENCE [LARGE SCALE GENOMIC DNA]</scope>
    <source>
        <strain evidence="2 3">17J27-24</strain>
    </source>
</reference>
<keyword evidence="1" id="KW-0732">Signal</keyword>
<evidence type="ECO:0000313" key="3">
    <source>
        <dbReference type="Proteomes" id="UP000298213"/>
    </source>
</evidence>
<evidence type="ECO:0008006" key="4">
    <source>
        <dbReference type="Google" id="ProtNLM"/>
    </source>
</evidence>
<evidence type="ECO:0000313" key="2">
    <source>
        <dbReference type="EMBL" id="TFI59313.1"/>
    </source>
</evidence>
<protein>
    <recommendedName>
        <fullName evidence="4">Secreted protein</fullName>
    </recommendedName>
</protein>
<comment type="caution">
    <text evidence="2">The sequence shown here is derived from an EMBL/GenBank/DDBJ whole genome shotgun (WGS) entry which is preliminary data.</text>
</comment>
<accession>A0A4Y8ZTG9</accession>
<dbReference type="AlphaFoldDB" id="A0A4Y8ZTG9"/>
<evidence type="ECO:0000256" key="1">
    <source>
        <dbReference type="SAM" id="SignalP"/>
    </source>
</evidence>